<evidence type="ECO:0000313" key="2">
    <source>
        <dbReference type="Proteomes" id="UP000249402"/>
    </source>
</evidence>
<dbReference type="VEuPathDB" id="FungiDB:BO80DRAFT_259005"/>
<dbReference type="GeneID" id="37219589"/>
<evidence type="ECO:0000313" key="1">
    <source>
        <dbReference type="EMBL" id="RAL04229.1"/>
    </source>
</evidence>
<keyword evidence="2" id="KW-1185">Reference proteome</keyword>
<dbReference type="EMBL" id="KZ824425">
    <property type="protein sequence ID" value="RAL04229.1"/>
    <property type="molecule type" value="Genomic_DNA"/>
</dbReference>
<accession>A0A395H9I7</accession>
<organism evidence="1 2">
    <name type="scientific">Aspergillus ibericus CBS 121593</name>
    <dbReference type="NCBI Taxonomy" id="1448316"/>
    <lineage>
        <taxon>Eukaryota</taxon>
        <taxon>Fungi</taxon>
        <taxon>Dikarya</taxon>
        <taxon>Ascomycota</taxon>
        <taxon>Pezizomycotina</taxon>
        <taxon>Eurotiomycetes</taxon>
        <taxon>Eurotiomycetidae</taxon>
        <taxon>Eurotiales</taxon>
        <taxon>Aspergillaceae</taxon>
        <taxon>Aspergillus</taxon>
        <taxon>Aspergillus subgen. Circumdati</taxon>
    </lineage>
</organism>
<proteinExistence type="predicted"/>
<name>A0A395H9I7_9EURO</name>
<dbReference type="AlphaFoldDB" id="A0A395H9I7"/>
<reference evidence="1 2" key="1">
    <citation type="submission" date="2018-02" db="EMBL/GenBank/DDBJ databases">
        <title>The genomes of Aspergillus section Nigri reveals drivers in fungal speciation.</title>
        <authorList>
            <consortium name="DOE Joint Genome Institute"/>
            <person name="Vesth T.C."/>
            <person name="Nybo J."/>
            <person name="Theobald S."/>
            <person name="Brandl J."/>
            <person name="Frisvad J.C."/>
            <person name="Nielsen K.F."/>
            <person name="Lyhne E.K."/>
            <person name="Kogle M.E."/>
            <person name="Kuo A."/>
            <person name="Riley R."/>
            <person name="Clum A."/>
            <person name="Nolan M."/>
            <person name="Lipzen A."/>
            <person name="Salamov A."/>
            <person name="Henrissat B."/>
            <person name="Wiebenga A."/>
            <person name="De vries R.P."/>
            <person name="Grigoriev I.V."/>
            <person name="Mortensen U.H."/>
            <person name="Andersen M.R."/>
            <person name="Baker S.E."/>
        </authorList>
    </citation>
    <scope>NUCLEOTIDE SEQUENCE [LARGE SCALE GENOMIC DNA]</scope>
    <source>
        <strain evidence="1 2">CBS 121593</strain>
    </source>
</reference>
<protein>
    <submittedName>
        <fullName evidence="1">Uncharacterized protein</fullName>
    </submittedName>
</protein>
<sequence length="181" mass="19374">MPVECASLSKATTLKTWQKAMGEIIRSHRSHYPPPTFPPKALIGCCCRCWGIIVVGLSKTSVPLSTGPGSLGTDSVFDFLGRTPSQHERSSKVSCPRWLHWSKLAGARGFDFHAKVSEHGCCRSSEAGPAGQVTAVIRVATQHALASARSYSGGAWLRMECCGFADSNSNGWAPLHDCSAI</sequence>
<dbReference type="Proteomes" id="UP000249402">
    <property type="component" value="Unassembled WGS sequence"/>
</dbReference>
<dbReference type="RefSeq" id="XP_025578556.1">
    <property type="nucleotide sequence ID" value="XM_025714724.1"/>
</dbReference>
<gene>
    <name evidence="1" type="ORF">BO80DRAFT_259005</name>
</gene>